<name>A0A1H0IXW8_9ACTN</name>
<evidence type="ECO:0000313" key="2">
    <source>
        <dbReference type="EMBL" id="SDO36162.1"/>
    </source>
</evidence>
<evidence type="ECO:0000313" key="3">
    <source>
        <dbReference type="Proteomes" id="UP000199341"/>
    </source>
</evidence>
<dbReference type="SUPFAM" id="SSF143011">
    <property type="entry name" value="RelE-like"/>
    <property type="match status" value="1"/>
</dbReference>
<keyword evidence="3" id="KW-1185">Reference proteome</keyword>
<dbReference type="STRING" id="310781.SAMN05216259_109156"/>
<dbReference type="OrthoDB" id="9812706at2"/>
<reference evidence="2 3" key="1">
    <citation type="submission" date="2016-10" db="EMBL/GenBank/DDBJ databases">
        <authorList>
            <person name="de Groot N.N."/>
        </authorList>
    </citation>
    <scope>NUCLEOTIDE SEQUENCE [LARGE SCALE GENOMIC DNA]</scope>
    <source>
        <strain evidence="2 3">CGMCC 4.2022</strain>
    </source>
</reference>
<dbReference type="Gene3D" id="3.30.2310.20">
    <property type="entry name" value="RelE-like"/>
    <property type="match status" value="1"/>
</dbReference>
<gene>
    <name evidence="2" type="ORF">SAMN05216259_109156</name>
</gene>
<keyword evidence="1" id="KW-1277">Toxin-antitoxin system</keyword>
<sequence>MRYTLIWEPTALEALKRLRQRDGDRVRPLVRAINNLAADPEPAESSKLGATNKRRLRIGVYRALYEIDGDRVAVKVLTVGSAPQR</sequence>
<dbReference type="InterPro" id="IPR007712">
    <property type="entry name" value="RelE/ParE_toxin"/>
</dbReference>
<dbReference type="Proteomes" id="UP000199341">
    <property type="component" value="Unassembled WGS sequence"/>
</dbReference>
<proteinExistence type="predicted"/>
<dbReference type="EMBL" id="FNIE01000009">
    <property type="protein sequence ID" value="SDO36162.1"/>
    <property type="molecule type" value="Genomic_DNA"/>
</dbReference>
<accession>A0A1H0IXW8</accession>
<protein>
    <submittedName>
        <fullName evidence="2">mRNA interferase RelE/StbE</fullName>
    </submittedName>
</protein>
<dbReference type="AlphaFoldDB" id="A0A1H0IXW8"/>
<dbReference type="Pfam" id="PF05016">
    <property type="entry name" value="ParE_toxin"/>
    <property type="match status" value="1"/>
</dbReference>
<dbReference type="RefSeq" id="WP_093786058.1">
    <property type="nucleotide sequence ID" value="NZ_FNIE01000009.1"/>
</dbReference>
<dbReference type="InterPro" id="IPR035093">
    <property type="entry name" value="RelE/ParE_toxin_dom_sf"/>
</dbReference>
<organism evidence="2 3">
    <name type="scientific">Actinacidiphila guanduensis</name>
    <dbReference type="NCBI Taxonomy" id="310781"/>
    <lineage>
        <taxon>Bacteria</taxon>
        <taxon>Bacillati</taxon>
        <taxon>Actinomycetota</taxon>
        <taxon>Actinomycetes</taxon>
        <taxon>Kitasatosporales</taxon>
        <taxon>Streptomycetaceae</taxon>
        <taxon>Actinacidiphila</taxon>
    </lineage>
</organism>
<evidence type="ECO:0000256" key="1">
    <source>
        <dbReference type="ARBA" id="ARBA00022649"/>
    </source>
</evidence>